<accession>A0A1E3SRX8</accession>
<dbReference type="GO" id="GO:0052572">
    <property type="term" value="P:response to host immune response"/>
    <property type="evidence" value="ECO:0007669"/>
    <property type="project" value="TreeGrafter"/>
</dbReference>
<evidence type="ECO:0000259" key="4">
    <source>
        <dbReference type="Pfam" id="PF12484"/>
    </source>
</evidence>
<organism evidence="5 6">
    <name type="scientific">Mycobacterium sherrisii</name>
    <dbReference type="NCBI Taxonomy" id="243061"/>
    <lineage>
        <taxon>Bacteria</taxon>
        <taxon>Bacillati</taxon>
        <taxon>Actinomycetota</taxon>
        <taxon>Actinomycetes</taxon>
        <taxon>Mycobacteriales</taxon>
        <taxon>Mycobacteriaceae</taxon>
        <taxon>Mycobacterium</taxon>
        <taxon>Mycobacterium simiae complex</taxon>
    </lineage>
</organism>
<dbReference type="InterPro" id="IPR000030">
    <property type="entry name" value="PPE_dom"/>
</dbReference>
<comment type="caution">
    <text evidence="5">The sequence shown here is derived from an EMBL/GenBank/DDBJ whole genome shotgun (WGS) entry which is preliminary data.</text>
</comment>
<feature type="compositionally biased region" description="Polar residues" evidence="2">
    <location>
        <begin position="221"/>
        <end position="236"/>
    </location>
</feature>
<dbReference type="EMBL" id="MIHC01000034">
    <property type="protein sequence ID" value="ODR04248.1"/>
    <property type="molecule type" value="Genomic_DNA"/>
</dbReference>
<reference evidence="6" key="1">
    <citation type="submission" date="2016-09" db="EMBL/GenBank/DDBJ databases">
        <authorList>
            <person name="Greninger A.L."/>
            <person name="Jerome K.R."/>
            <person name="Mcnair B."/>
            <person name="Wallis C."/>
            <person name="Fang F."/>
        </authorList>
    </citation>
    <scope>NUCLEOTIDE SEQUENCE [LARGE SCALE GENOMIC DNA]</scope>
    <source>
        <strain evidence="6">BC1_M4</strain>
    </source>
</reference>
<dbReference type="FunFam" id="1.20.1260.20:FF:000001">
    <property type="entry name" value="PPE family protein PPE41"/>
    <property type="match status" value="1"/>
</dbReference>
<evidence type="ECO:0000256" key="2">
    <source>
        <dbReference type="SAM" id="MobiDB-lite"/>
    </source>
</evidence>
<evidence type="ECO:0000313" key="6">
    <source>
        <dbReference type="Proteomes" id="UP000094224"/>
    </source>
</evidence>
<gene>
    <name evidence="5" type="ORF">BHQ21_18555</name>
</gene>
<protein>
    <recommendedName>
        <fullName evidence="7">PPE family protein</fullName>
    </recommendedName>
</protein>
<dbReference type="Pfam" id="PF00823">
    <property type="entry name" value="PPE"/>
    <property type="match status" value="1"/>
</dbReference>
<feature type="domain" description="PPE" evidence="3">
    <location>
        <begin position="3"/>
        <end position="166"/>
    </location>
</feature>
<evidence type="ECO:0000259" key="3">
    <source>
        <dbReference type="Pfam" id="PF00823"/>
    </source>
</evidence>
<dbReference type="SUPFAM" id="SSF140459">
    <property type="entry name" value="PE/PPE dimer-like"/>
    <property type="match status" value="1"/>
</dbReference>
<dbReference type="PANTHER" id="PTHR46766">
    <property type="entry name" value="GLUTAMINE-RICH PROTEIN 2"/>
    <property type="match status" value="1"/>
</dbReference>
<keyword evidence="6" id="KW-1185">Reference proteome</keyword>
<dbReference type="OrthoDB" id="4753201at2"/>
<dbReference type="Gene3D" id="1.20.1260.20">
    <property type="entry name" value="PPE superfamily"/>
    <property type="match status" value="1"/>
</dbReference>
<dbReference type="Pfam" id="PF12484">
    <property type="entry name" value="PPE-SVP"/>
    <property type="match status" value="1"/>
</dbReference>
<evidence type="ECO:0008006" key="7">
    <source>
        <dbReference type="Google" id="ProtNLM"/>
    </source>
</evidence>
<dbReference type="STRING" id="243061.AWC25_11685"/>
<evidence type="ECO:0000256" key="1">
    <source>
        <dbReference type="ARBA" id="ARBA00010652"/>
    </source>
</evidence>
<feature type="domain" description="PPE family C-terminal" evidence="4">
    <location>
        <begin position="324"/>
        <end position="403"/>
    </location>
</feature>
<feature type="region of interest" description="Disordered" evidence="2">
    <location>
        <begin position="221"/>
        <end position="241"/>
    </location>
</feature>
<sequence>MLDFGALPPEINSGRMYTGPGSGPMMAAAAGWDALSAELAMAASGYRSVITELTSGPWIGPASQRMIAAVLPYMTWLSGMAADTEQTAIQARGAAAAFEAAFGMTVPPPVIAANRMLLATLVATNFFGQNTPAIAATEAQYFEMWAQDAAAMYSYAAASAIDTQLPPITSSPQTTNPDGTNNQALAVSKAAAEPAGKSGQTAMSATQTASNSTVPQLLQQVATSSSVTADPSSTAATDPPWWAGWLGIPTPSNPMGLNTSFWSTLRQALQAYFGVGIGNFGYSIGQQLTFGKGATAGASGAWYPTPNFAGLAALGGGHPGGIAAANFASSIKVGGLSVPQAWSGAAPPVVEEPAIHATTVNYATAGPTNNGILQGMPMNGMGRRGAAGFTHKYGFKRNVLVRPPSAG</sequence>
<evidence type="ECO:0000313" key="5">
    <source>
        <dbReference type="EMBL" id="ODR04248.1"/>
    </source>
</evidence>
<proteinExistence type="inferred from homology"/>
<name>A0A1E3SRX8_9MYCO</name>
<dbReference type="AlphaFoldDB" id="A0A1E3SRX8"/>
<dbReference type="RefSeq" id="WP_069401764.1">
    <property type="nucleotide sequence ID" value="NZ_JACKTB010000049.1"/>
</dbReference>
<dbReference type="Proteomes" id="UP000094224">
    <property type="component" value="Unassembled WGS sequence"/>
</dbReference>
<dbReference type="InterPro" id="IPR038332">
    <property type="entry name" value="PPE_sf"/>
</dbReference>
<dbReference type="PANTHER" id="PTHR46766:SF1">
    <property type="entry name" value="GLUTAMINE-RICH PROTEIN 2"/>
    <property type="match status" value="1"/>
</dbReference>
<dbReference type="InterPro" id="IPR022171">
    <property type="entry name" value="PPE_C"/>
</dbReference>
<comment type="similarity">
    <text evidence="1">Belongs to the mycobacterial PPE family.</text>
</comment>